<proteinExistence type="predicted"/>
<dbReference type="SMART" id="SM00388">
    <property type="entry name" value="HisKA"/>
    <property type="match status" value="1"/>
</dbReference>
<keyword evidence="9" id="KW-1133">Transmembrane helix</keyword>
<dbReference type="EC" id="2.7.13.3" evidence="2"/>
<keyword evidence="5 13" id="KW-0418">Kinase</keyword>
<dbReference type="CDD" id="cd00075">
    <property type="entry name" value="HATPase"/>
    <property type="match status" value="1"/>
</dbReference>
<evidence type="ECO:0000313" key="13">
    <source>
        <dbReference type="EMBL" id="GET36838.1"/>
    </source>
</evidence>
<protein>
    <recommendedName>
        <fullName evidence="2">histidine kinase</fullName>
        <ecNumber evidence="2">2.7.13.3</ecNumber>
    </recommendedName>
</protein>
<evidence type="ECO:0000259" key="12">
    <source>
        <dbReference type="PROSITE" id="PS50113"/>
    </source>
</evidence>
<dbReference type="GO" id="GO:0005886">
    <property type="term" value="C:plasma membrane"/>
    <property type="evidence" value="ECO:0007669"/>
    <property type="project" value="TreeGrafter"/>
</dbReference>
<dbReference type="InterPro" id="IPR000014">
    <property type="entry name" value="PAS"/>
</dbReference>
<feature type="domain" description="Histidine kinase" evidence="10">
    <location>
        <begin position="858"/>
        <end position="1088"/>
    </location>
</feature>
<dbReference type="Pfam" id="PF00989">
    <property type="entry name" value="PAS"/>
    <property type="match status" value="1"/>
</dbReference>
<dbReference type="PROSITE" id="PS50112">
    <property type="entry name" value="PAS"/>
    <property type="match status" value="1"/>
</dbReference>
<feature type="domain" description="PAC" evidence="12">
    <location>
        <begin position="427"/>
        <end position="477"/>
    </location>
</feature>
<dbReference type="AlphaFoldDB" id="A0AAV3X667"/>
<dbReference type="SUPFAM" id="SSF47384">
    <property type="entry name" value="Homodimeric domain of signal transducing histidine kinase"/>
    <property type="match status" value="1"/>
</dbReference>
<dbReference type="Pfam" id="PF01590">
    <property type="entry name" value="GAF"/>
    <property type="match status" value="2"/>
</dbReference>
<dbReference type="InterPro" id="IPR007892">
    <property type="entry name" value="CHASE4"/>
</dbReference>
<dbReference type="EMBL" id="BLAY01000018">
    <property type="protein sequence ID" value="GET36838.1"/>
    <property type="molecule type" value="Genomic_DNA"/>
</dbReference>
<keyword evidence="9" id="KW-0472">Membrane</keyword>
<dbReference type="PROSITE" id="PS50113">
    <property type="entry name" value="PAC"/>
    <property type="match status" value="1"/>
</dbReference>
<dbReference type="InterPro" id="IPR003661">
    <property type="entry name" value="HisK_dim/P_dom"/>
</dbReference>
<dbReference type="Gene3D" id="3.30.450.20">
    <property type="entry name" value="PAS domain"/>
    <property type="match status" value="1"/>
</dbReference>
<dbReference type="PANTHER" id="PTHR43047:SF72">
    <property type="entry name" value="OSMOSENSING HISTIDINE PROTEIN KINASE SLN1"/>
    <property type="match status" value="1"/>
</dbReference>
<accession>A0AAV3X667</accession>
<comment type="catalytic activity">
    <reaction evidence="1">
        <text>ATP + protein L-histidine = ADP + protein N-phospho-L-histidine.</text>
        <dbReference type="EC" id="2.7.13.3"/>
    </reaction>
</comment>
<dbReference type="InterPro" id="IPR035965">
    <property type="entry name" value="PAS-like_dom_sf"/>
</dbReference>
<dbReference type="SMART" id="SM00387">
    <property type="entry name" value="HATPase_c"/>
    <property type="match status" value="1"/>
</dbReference>
<dbReference type="InterPro" id="IPR013767">
    <property type="entry name" value="PAS_fold"/>
</dbReference>
<dbReference type="SMART" id="SM00091">
    <property type="entry name" value="PAS"/>
    <property type="match status" value="1"/>
</dbReference>
<dbReference type="CDD" id="cd00082">
    <property type="entry name" value="HisKA"/>
    <property type="match status" value="1"/>
</dbReference>
<feature type="coiled-coil region" evidence="7">
    <location>
        <begin position="644"/>
        <end position="671"/>
    </location>
</feature>
<dbReference type="InterPro" id="IPR036097">
    <property type="entry name" value="HisK_dim/P_sf"/>
</dbReference>
<dbReference type="InterPro" id="IPR004358">
    <property type="entry name" value="Sig_transdc_His_kin-like_C"/>
</dbReference>
<evidence type="ECO:0000256" key="7">
    <source>
        <dbReference type="SAM" id="Coils"/>
    </source>
</evidence>
<dbReference type="Proteomes" id="UP001050975">
    <property type="component" value="Unassembled WGS sequence"/>
</dbReference>
<dbReference type="CDD" id="cd00130">
    <property type="entry name" value="PAS"/>
    <property type="match status" value="1"/>
</dbReference>
<dbReference type="GO" id="GO:0009927">
    <property type="term" value="F:histidine phosphotransfer kinase activity"/>
    <property type="evidence" value="ECO:0007669"/>
    <property type="project" value="TreeGrafter"/>
</dbReference>
<dbReference type="SMART" id="SM00065">
    <property type="entry name" value="GAF"/>
    <property type="match status" value="2"/>
</dbReference>
<evidence type="ECO:0000256" key="9">
    <source>
        <dbReference type="SAM" id="Phobius"/>
    </source>
</evidence>
<feature type="domain" description="PAS" evidence="11">
    <location>
        <begin position="355"/>
        <end position="410"/>
    </location>
</feature>
<dbReference type="PRINTS" id="PR00344">
    <property type="entry name" value="BCTRLSENSOR"/>
</dbReference>
<organism evidence="13 14">
    <name type="scientific">Microseira wollei NIES-4236</name>
    <dbReference type="NCBI Taxonomy" id="2530354"/>
    <lineage>
        <taxon>Bacteria</taxon>
        <taxon>Bacillati</taxon>
        <taxon>Cyanobacteriota</taxon>
        <taxon>Cyanophyceae</taxon>
        <taxon>Oscillatoriophycideae</taxon>
        <taxon>Aerosakkonematales</taxon>
        <taxon>Aerosakkonemataceae</taxon>
        <taxon>Microseira</taxon>
    </lineage>
</organism>
<feature type="transmembrane region" description="Helical" evidence="9">
    <location>
        <begin position="38"/>
        <end position="62"/>
    </location>
</feature>
<dbReference type="Pfam" id="PF00512">
    <property type="entry name" value="HisKA"/>
    <property type="match status" value="1"/>
</dbReference>
<sequence length="1088" mass="122485">MALFKTKSLSKPVGKKQNRLENQHTPATGKSLTLRQKAILVVGTTLVGLLGVLYATSSALLLSNIKVAEEENTRQAVESVLSIFAQTKQDFSARFPDWSAWDETYSFIKQGKPSNYIESNLTEQALASMKVNLVVYINSAGELVYGTGLDIRRQKKIRVPAAVRKHIAKGSLLLRSANKREILTGILLLDSGPMLVTSQPILTSRGSGPMGGTLIFGRYLDTAKIQKLASRYRLTWQDMNAAKLPPDFLAARSYLLGEEQNSRKDAQCLMFNASCPIFVDPLNEEAIAGYTIINDIYGKPALLLRVETAREIYRQGIANLRYLFASLAIVGLVFGALATLLTEKLLASQRQRTESEVRYRAVIAQATDGIFLIDARSKRLIDANAALEKLLGYTLKEILQLTLYDLLLEEPEKIDRTLQNLTAGQHFTGEQQYRRRDGSIVQVEVKANQIADPETEILCVVLRDISARKQAENAMLRQAQKDQAVNRVVQSLRNSLELNTIFSTAVSEIGRLLKVDRATIIEYFPEQKLWRCVGEYRQKPDLPIGLGLEIPYRNNWVTQRLKQLEIIPIDDISQIEDETVKNLAQIYPGAWLIIPLRVDSYSSYDTLSIPVWGTLNLLRHSAPTPWEDWEVELASAIADQLAIAIQQSKLYQQIQQLNADLENQVIERTAELERSLSYEATLKRITDKVRDSLDESQILQTAVQAVAISLGVYSCDAALYDLERRTSTICYEYICPEIPSAKGLTLQIDDWPDIYEQLLQGHYVQYCFCALPAALLRSSKLEFTILSCPLVDDRGILGDMWLFKPRTEYFSDLEIRLVQQVANQCAIAIRQARLYQATQAQVEELEKLNRLKDDFLSTVSHELRTPMSNIKMATQMLEIVLKQAGALDTDSTKVPRYFKILHEECQRETNLINDLLDLSRLDAGAESLVLSSIDPKIAILHIAELFVERIHSQQQQLEIDFPAQLPHITTDLSKLERIITELLNNACKYTPAGEKITISARVKESEKTISENPEKLLFSVKNSGVEIPPSEISRIFEKFYRIPNSNPWKHGGTGLGLALVQKLVTYLHGSIRVESANNEICFTVELPL</sequence>
<dbReference type="PANTHER" id="PTHR43047">
    <property type="entry name" value="TWO-COMPONENT HISTIDINE PROTEIN KINASE"/>
    <property type="match status" value="1"/>
</dbReference>
<dbReference type="InterPro" id="IPR029016">
    <property type="entry name" value="GAF-like_dom_sf"/>
</dbReference>
<evidence type="ECO:0000256" key="6">
    <source>
        <dbReference type="ARBA" id="ARBA00023012"/>
    </source>
</evidence>
<comment type="caution">
    <text evidence="13">The sequence shown here is derived from an EMBL/GenBank/DDBJ whole genome shotgun (WGS) entry which is preliminary data.</text>
</comment>
<dbReference type="Pfam" id="PF05228">
    <property type="entry name" value="CHASE4"/>
    <property type="match status" value="1"/>
</dbReference>
<evidence type="ECO:0000256" key="8">
    <source>
        <dbReference type="SAM" id="MobiDB-lite"/>
    </source>
</evidence>
<evidence type="ECO:0000256" key="1">
    <source>
        <dbReference type="ARBA" id="ARBA00000085"/>
    </source>
</evidence>
<keyword evidence="7" id="KW-0175">Coiled coil</keyword>
<gene>
    <name evidence="13" type="ORF">MiSe_15900</name>
</gene>
<feature type="region of interest" description="Disordered" evidence="8">
    <location>
        <begin position="1"/>
        <end position="27"/>
    </location>
</feature>
<keyword evidence="6" id="KW-0902">Two-component regulatory system</keyword>
<evidence type="ECO:0000259" key="11">
    <source>
        <dbReference type="PROSITE" id="PS50112"/>
    </source>
</evidence>
<evidence type="ECO:0000256" key="3">
    <source>
        <dbReference type="ARBA" id="ARBA00022553"/>
    </source>
</evidence>
<evidence type="ECO:0000256" key="2">
    <source>
        <dbReference type="ARBA" id="ARBA00012438"/>
    </source>
</evidence>
<dbReference type="PROSITE" id="PS50109">
    <property type="entry name" value="HIS_KIN"/>
    <property type="match status" value="1"/>
</dbReference>
<dbReference type="Gene3D" id="3.30.565.10">
    <property type="entry name" value="Histidine kinase-like ATPase, C-terminal domain"/>
    <property type="match status" value="1"/>
</dbReference>
<dbReference type="InterPro" id="IPR005467">
    <property type="entry name" value="His_kinase_dom"/>
</dbReference>
<dbReference type="SUPFAM" id="SSF55781">
    <property type="entry name" value="GAF domain-like"/>
    <property type="match status" value="2"/>
</dbReference>
<keyword evidence="3" id="KW-0597">Phosphoprotein</keyword>
<dbReference type="Pfam" id="PF02518">
    <property type="entry name" value="HATPase_c"/>
    <property type="match status" value="1"/>
</dbReference>
<dbReference type="GO" id="GO:0006355">
    <property type="term" value="P:regulation of DNA-templated transcription"/>
    <property type="evidence" value="ECO:0007669"/>
    <property type="project" value="InterPro"/>
</dbReference>
<evidence type="ECO:0000259" key="10">
    <source>
        <dbReference type="PROSITE" id="PS50109"/>
    </source>
</evidence>
<evidence type="ECO:0000256" key="4">
    <source>
        <dbReference type="ARBA" id="ARBA00022679"/>
    </source>
</evidence>
<keyword evidence="9" id="KW-0812">Transmembrane</keyword>
<dbReference type="Gene3D" id="3.30.450.40">
    <property type="match status" value="2"/>
</dbReference>
<dbReference type="SUPFAM" id="SSF55874">
    <property type="entry name" value="ATPase domain of HSP90 chaperone/DNA topoisomerase II/histidine kinase"/>
    <property type="match status" value="1"/>
</dbReference>
<dbReference type="InterPro" id="IPR036890">
    <property type="entry name" value="HATPase_C_sf"/>
</dbReference>
<evidence type="ECO:0000256" key="5">
    <source>
        <dbReference type="ARBA" id="ARBA00022777"/>
    </source>
</evidence>
<dbReference type="GO" id="GO:0000155">
    <property type="term" value="F:phosphorelay sensor kinase activity"/>
    <property type="evidence" value="ECO:0007669"/>
    <property type="project" value="InterPro"/>
</dbReference>
<dbReference type="SUPFAM" id="SSF55785">
    <property type="entry name" value="PYP-like sensor domain (PAS domain)"/>
    <property type="match status" value="1"/>
</dbReference>
<keyword evidence="14" id="KW-1185">Reference proteome</keyword>
<dbReference type="InterPro" id="IPR000700">
    <property type="entry name" value="PAS-assoc_C"/>
</dbReference>
<dbReference type="RefSeq" id="WP_226577228.1">
    <property type="nucleotide sequence ID" value="NZ_BLAY01000018.1"/>
</dbReference>
<feature type="transmembrane region" description="Helical" evidence="9">
    <location>
        <begin position="320"/>
        <end position="341"/>
    </location>
</feature>
<dbReference type="InterPro" id="IPR003594">
    <property type="entry name" value="HATPase_dom"/>
</dbReference>
<dbReference type="InterPro" id="IPR003018">
    <property type="entry name" value="GAF"/>
</dbReference>
<name>A0AAV3X667_9CYAN</name>
<dbReference type="Gene3D" id="1.10.287.130">
    <property type="match status" value="1"/>
</dbReference>
<dbReference type="NCBIfam" id="TIGR00229">
    <property type="entry name" value="sensory_box"/>
    <property type="match status" value="1"/>
</dbReference>
<reference evidence="13" key="1">
    <citation type="submission" date="2019-10" db="EMBL/GenBank/DDBJ databases">
        <title>Draft genome sequece of Microseira wollei NIES-4236.</title>
        <authorList>
            <person name="Yamaguchi H."/>
            <person name="Suzuki S."/>
            <person name="Kawachi M."/>
        </authorList>
    </citation>
    <scope>NUCLEOTIDE SEQUENCE</scope>
    <source>
        <strain evidence="13">NIES-4236</strain>
    </source>
</reference>
<keyword evidence="4" id="KW-0808">Transferase</keyword>
<evidence type="ECO:0000313" key="14">
    <source>
        <dbReference type="Proteomes" id="UP001050975"/>
    </source>
</evidence>